<dbReference type="GO" id="GO:0051865">
    <property type="term" value="P:protein autoubiquitination"/>
    <property type="evidence" value="ECO:0007669"/>
    <property type="project" value="TreeGrafter"/>
</dbReference>
<proteinExistence type="predicted"/>
<dbReference type="PANTHER" id="PTHR31531">
    <property type="entry name" value="E3 UBIQUITIN-PROTEIN LIGASE E3D FAMILY MEMBER"/>
    <property type="match status" value="1"/>
</dbReference>
<keyword evidence="2" id="KW-1185">Reference proteome</keyword>
<dbReference type="Pfam" id="PF09814">
    <property type="entry name" value="HECT_2"/>
    <property type="match status" value="1"/>
</dbReference>
<dbReference type="GO" id="GO:0043161">
    <property type="term" value="P:proteasome-mediated ubiquitin-dependent protein catabolic process"/>
    <property type="evidence" value="ECO:0007669"/>
    <property type="project" value="TreeGrafter"/>
</dbReference>
<gene>
    <name evidence="1" type="ORF">DAPK24_022090</name>
</gene>
<dbReference type="EMBL" id="BTGB01000002">
    <property type="protein sequence ID" value="GMM45634.1"/>
    <property type="molecule type" value="Genomic_DNA"/>
</dbReference>
<dbReference type="GO" id="GO:0006513">
    <property type="term" value="P:protein monoubiquitination"/>
    <property type="evidence" value="ECO:0007669"/>
    <property type="project" value="TreeGrafter"/>
</dbReference>
<dbReference type="GO" id="GO:0005829">
    <property type="term" value="C:cytosol"/>
    <property type="evidence" value="ECO:0007669"/>
    <property type="project" value="TreeGrafter"/>
</dbReference>
<dbReference type="GO" id="GO:0031624">
    <property type="term" value="F:ubiquitin conjugating enzyme binding"/>
    <property type="evidence" value="ECO:0007669"/>
    <property type="project" value="TreeGrafter"/>
</dbReference>
<organism evidence="1 2">
    <name type="scientific">Pichia kluyveri</name>
    <name type="common">Yeast</name>
    <dbReference type="NCBI Taxonomy" id="36015"/>
    <lineage>
        <taxon>Eukaryota</taxon>
        <taxon>Fungi</taxon>
        <taxon>Dikarya</taxon>
        <taxon>Ascomycota</taxon>
        <taxon>Saccharomycotina</taxon>
        <taxon>Pichiomycetes</taxon>
        <taxon>Pichiales</taxon>
        <taxon>Pichiaceae</taxon>
        <taxon>Pichia</taxon>
    </lineage>
</organism>
<dbReference type="InterPro" id="IPR019193">
    <property type="entry name" value="UBQ-conj_enz_E2-bd_prot"/>
</dbReference>
<sequence>MNYFIERLPRLNTLNIYVSINITNVSLNDNSILINNSIIIPINVSKSNNFDILPSSNGFTCIRIKINTIPITHDDNIYDKYKWNYKQLNTILNESTNNSSFNCISCNSKLINFNKIKKFLPMPSELWYEMLDYWHCHKPNEEDKSSNNSKILKKFNSLKPITNGIIIGTYYFIINPSDWGLIIKGIDENKDIHCSNCDQLLGSLDENSGSYKLLKWNLKCNDEIFTKSSFVTIRLLEEINYSAVRQFILSYNDIKIKVWCFGVGIDISINNRNYNDCLKILFMEYNETVDSSIPILEIPYEESLIEFINSLKEINSQLPLPLKNFKNWYVSYVKLE</sequence>
<name>A0AAV5R4U8_PICKL</name>
<evidence type="ECO:0000313" key="1">
    <source>
        <dbReference type="EMBL" id="GMM45634.1"/>
    </source>
</evidence>
<comment type="caution">
    <text evidence="1">The sequence shown here is derived from an EMBL/GenBank/DDBJ whole genome shotgun (WGS) entry which is preliminary data.</text>
</comment>
<protein>
    <submittedName>
        <fullName evidence="1">Polyadenylation protein</fullName>
    </submittedName>
</protein>
<dbReference type="PANTHER" id="PTHR31531:SF2">
    <property type="entry name" value="E3 UBIQUITIN-PROTEIN LIGASE E3D"/>
    <property type="match status" value="1"/>
</dbReference>
<dbReference type="Proteomes" id="UP001378960">
    <property type="component" value="Unassembled WGS sequence"/>
</dbReference>
<dbReference type="GO" id="GO:0061630">
    <property type="term" value="F:ubiquitin protein ligase activity"/>
    <property type="evidence" value="ECO:0007669"/>
    <property type="project" value="TreeGrafter"/>
</dbReference>
<accession>A0AAV5R4U8</accession>
<dbReference type="GO" id="GO:0000151">
    <property type="term" value="C:ubiquitin ligase complex"/>
    <property type="evidence" value="ECO:0007669"/>
    <property type="project" value="TreeGrafter"/>
</dbReference>
<evidence type="ECO:0000313" key="2">
    <source>
        <dbReference type="Proteomes" id="UP001378960"/>
    </source>
</evidence>
<dbReference type="GO" id="GO:0000209">
    <property type="term" value="P:protein polyubiquitination"/>
    <property type="evidence" value="ECO:0007669"/>
    <property type="project" value="TreeGrafter"/>
</dbReference>
<reference evidence="1 2" key="1">
    <citation type="journal article" date="2023" name="Elife">
        <title>Identification of key yeast species and microbe-microbe interactions impacting larval growth of Drosophila in the wild.</title>
        <authorList>
            <person name="Mure A."/>
            <person name="Sugiura Y."/>
            <person name="Maeda R."/>
            <person name="Honda K."/>
            <person name="Sakurai N."/>
            <person name="Takahashi Y."/>
            <person name="Watada M."/>
            <person name="Katoh T."/>
            <person name="Gotoh A."/>
            <person name="Gotoh Y."/>
            <person name="Taniguchi I."/>
            <person name="Nakamura K."/>
            <person name="Hayashi T."/>
            <person name="Katayama T."/>
            <person name="Uemura T."/>
            <person name="Hattori Y."/>
        </authorList>
    </citation>
    <scope>NUCLEOTIDE SEQUENCE [LARGE SCALE GENOMIC DNA]</scope>
    <source>
        <strain evidence="1 2">PK-24</strain>
    </source>
</reference>
<dbReference type="GO" id="GO:0030332">
    <property type="term" value="F:cyclin binding"/>
    <property type="evidence" value="ECO:0007669"/>
    <property type="project" value="TreeGrafter"/>
</dbReference>
<dbReference type="GO" id="GO:0005634">
    <property type="term" value="C:nucleus"/>
    <property type="evidence" value="ECO:0007669"/>
    <property type="project" value="TreeGrafter"/>
</dbReference>
<dbReference type="AlphaFoldDB" id="A0AAV5R4U8"/>